<evidence type="ECO:0000259" key="5">
    <source>
        <dbReference type="Pfam" id="PF17954"/>
    </source>
</evidence>
<comment type="caution">
    <text evidence="6">The sequence shown here is derived from an EMBL/GenBank/DDBJ whole genome shotgun (WGS) entry which is preliminary data.</text>
</comment>
<dbReference type="Pfam" id="PF02678">
    <property type="entry name" value="Pirin"/>
    <property type="match status" value="1"/>
</dbReference>
<keyword evidence="3" id="KW-0732">Signal</keyword>
<dbReference type="Pfam" id="PF17954">
    <property type="entry name" value="Pirin_C_2"/>
    <property type="match status" value="1"/>
</dbReference>
<dbReference type="EMBL" id="JATAAI010000001">
    <property type="protein sequence ID" value="KAK1749050.1"/>
    <property type="molecule type" value="Genomic_DNA"/>
</dbReference>
<evidence type="ECO:0000256" key="3">
    <source>
        <dbReference type="SAM" id="SignalP"/>
    </source>
</evidence>
<evidence type="ECO:0000313" key="6">
    <source>
        <dbReference type="EMBL" id="KAK1749050.1"/>
    </source>
</evidence>
<dbReference type="Proteomes" id="UP001224775">
    <property type="component" value="Unassembled WGS sequence"/>
</dbReference>
<accession>A0AAD8YP48</accession>
<keyword evidence="7" id="KW-1185">Reference proteome</keyword>
<feature type="chain" id="PRO_5042143416" evidence="3">
    <location>
        <begin position="23"/>
        <end position="317"/>
    </location>
</feature>
<keyword evidence="6" id="KW-0560">Oxidoreductase</keyword>
<name>A0AAD8YP48_9STRA</name>
<evidence type="ECO:0000256" key="2">
    <source>
        <dbReference type="RuleBase" id="RU003457"/>
    </source>
</evidence>
<protein>
    <submittedName>
        <fullName evidence="6">Pirin family protein</fullName>
        <ecNumber evidence="6">1.13.11.24</ecNumber>
    </submittedName>
</protein>
<organism evidence="6 7">
    <name type="scientific">Skeletonema marinoi</name>
    <dbReference type="NCBI Taxonomy" id="267567"/>
    <lineage>
        <taxon>Eukaryota</taxon>
        <taxon>Sar</taxon>
        <taxon>Stramenopiles</taxon>
        <taxon>Ochrophyta</taxon>
        <taxon>Bacillariophyta</taxon>
        <taxon>Coscinodiscophyceae</taxon>
        <taxon>Thalassiosirophycidae</taxon>
        <taxon>Thalassiosirales</taxon>
        <taxon>Skeletonemataceae</taxon>
        <taxon>Skeletonema</taxon>
        <taxon>Skeletonema marinoi-dohrnii complex</taxon>
    </lineage>
</organism>
<feature type="domain" description="Pirin N-terminal" evidence="4">
    <location>
        <begin position="72"/>
        <end position="177"/>
    </location>
</feature>
<dbReference type="PANTHER" id="PTHR43212:SF3">
    <property type="entry name" value="QUERCETIN 2,3-DIOXYGENASE"/>
    <property type="match status" value="1"/>
</dbReference>
<comment type="similarity">
    <text evidence="1 2">Belongs to the pirin family.</text>
</comment>
<proteinExistence type="inferred from homology"/>
<reference evidence="6" key="1">
    <citation type="submission" date="2023-06" db="EMBL/GenBank/DDBJ databases">
        <title>Survivors Of The Sea: Transcriptome response of Skeletonema marinoi to long-term dormancy.</title>
        <authorList>
            <person name="Pinder M.I.M."/>
            <person name="Kourtchenko O."/>
            <person name="Robertson E.K."/>
            <person name="Larsson T."/>
            <person name="Maumus F."/>
            <person name="Osuna-Cruz C.M."/>
            <person name="Vancaester E."/>
            <person name="Stenow R."/>
            <person name="Vandepoele K."/>
            <person name="Ploug H."/>
            <person name="Bruchert V."/>
            <person name="Godhe A."/>
            <person name="Topel M."/>
        </authorList>
    </citation>
    <scope>NUCLEOTIDE SEQUENCE</scope>
    <source>
        <strain evidence="6">R05AC</strain>
    </source>
</reference>
<dbReference type="InterPro" id="IPR041602">
    <property type="entry name" value="Quercetinase_C"/>
</dbReference>
<dbReference type="AlphaFoldDB" id="A0AAD8YP48"/>
<evidence type="ECO:0000259" key="4">
    <source>
        <dbReference type="Pfam" id="PF02678"/>
    </source>
</evidence>
<dbReference type="InterPro" id="IPR014710">
    <property type="entry name" value="RmlC-like_jellyroll"/>
</dbReference>
<sequence>MINTASVLKAIASFSFFAKVTGISSSSSEPMCAHKASHRIVKVPSSKLFVSEPNPSWFGNEGNPGYNPSWTETNWLKSRFHFSFAEYNNRRNSNFGCIRVVNDDLVQPSRGFGTHPHANQEIVTYIVEGELTHQDSMGTKESLGRGSVQFMTAGTGVRHSEHNLSEDKPLRFIQTWITPSRNNLPPNYGSSVGDEVMRWNQWQHLVSSVDNRGTEATVQINQDCNAYSSELEMGKTINFPVSEGRMAYMIALEGSVKVGDVVLERHDAAEITPLSSEGNGVLDVTSVAVEKAEHGKDVAHVILFEMQHVPGAGRGDL</sequence>
<dbReference type="PANTHER" id="PTHR43212">
    <property type="entry name" value="QUERCETIN 2,3-DIOXYGENASE"/>
    <property type="match status" value="1"/>
</dbReference>
<evidence type="ECO:0000313" key="7">
    <source>
        <dbReference type="Proteomes" id="UP001224775"/>
    </source>
</evidence>
<dbReference type="InterPro" id="IPR003829">
    <property type="entry name" value="Pirin_N_dom"/>
</dbReference>
<gene>
    <name evidence="6" type="ORF">QTG54_000989</name>
</gene>
<dbReference type="GO" id="GO:0008127">
    <property type="term" value="F:quercetin 2,3-dioxygenase activity"/>
    <property type="evidence" value="ECO:0007669"/>
    <property type="project" value="UniProtKB-EC"/>
</dbReference>
<dbReference type="SUPFAM" id="SSF51182">
    <property type="entry name" value="RmlC-like cupins"/>
    <property type="match status" value="1"/>
</dbReference>
<dbReference type="Gene3D" id="2.60.120.10">
    <property type="entry name" value="Jelly Rolls"/>
    <property type="match status" value="2"/>
</dbReference>
<feature type="signal peptide" evidence="3">
    <location>
        <begin position="1"/>
        <end position="22"/>
    </location>
</feature>
<dbReference type="CDD" id="cd02910">
    <property type="entry name" value="cupin_Yhhw_N"/>
    <property type="match status" value="1"/>
</dbReference>
<feature type="domain" description="Quercetin 2,3-dioxygenase C-terminal cupin" evidence="5">
    <location>
        <begin position="211"/>
        <end position="273"/>
    </location>
</feature>
<dbReference type="EC" id="1.13.11.24" evidence="6"/>
<evidence type="ECO:0000256" key="1">
    <source>
        <dbReference type="ARBA" id="ARBA00008416"/>
    </source>
</evidence>
<dbReference type="InterPro" id="IPR012093">
    <property type="entry name" value="Pirin"/>
</dbReference>
<dbReference type="InterPro" id="IPR011051">
    <property type="entry name" value="RmlC_Cupin_sf"/>
</dbReference>